<sequence length="177" mass="19931">MPERSHLVAPSPENTVSIVAPVSSRLHRLLLAPTTTTVSPSSRLHCATVNHHCVFFITKPPPAGAHHNRNPSVFTSRRHHRACTILAHVKTKHYCIMSAHEICSDQLKALLRCLHHHRLCSTYCRNHHCSDTRGTCSSHGHSRNHHQTFIDLIHREPAGLRLLHRDGSAGRRYTKSS</sequence>
<keyword evidence="2" id="KW-1185">Reference proteome</keyword>
<reference evidence="1 2" key="1">
    <citation type="submission" date="2019-04" db="EMBL/GenBank/DDBJ databases">
        <title>An improved genome assembly and genetic linkage map for asparagus bean, Vigna unguiculata ssp. sesquipedialis.</title>
        <authorList>
            <person name="Xia Q."/>
            <person name="Zhang R."/>
            <person name="Dong Y."/>
        </authorList>
    </citation>
    <scope>NUCLEOTIDE SEQUENCE [LARGE SCALE GENOMIC DNA]</scope>
    <source>
        <tissue evidence="1">Leaf</tissue>
    </source>
</reference>
<dbReference type="Proteomes" id="UP000501690">
    <property type="component" value="Linkage Group LG11"/>
</dbReference>
<evidence type="ECO:0000313" key="2">
    <source>
        <dbReference type="Proteomes" id="UP000501690"/>
    </source>
</evidence>
<proteinExistence type="predicted"/>
<protein>
    <submittedName>
        <fullName evidence="1">Uncharacterized protein</fullName>
    </submittedName>
</protein>
<name>A0A4D6NMT3_VIGUN</name>
<dbReference type="AlphaFoldDB" id="A0A4D6NMT3"/>
<accession>A0A4D6NMT3</accession>
<evidence type="ECO:0000313" key="1">
    <source>
        <dbReference type="EMBL" id="QCE14946.1"/>
    </source>
</evidence>
<dbReference type="EMBL" id="CP039355">
    <property type="protein sequence ID" value="QCE14946.1"/>
    <property type="molecule type" value="Genomic_DNA"/>
</dbReference>
<gene>
    <name evidence="1" type="ORF">DEO72_LG11g1952</name>
</gene>
<organism evidence="1 2">
    <name type="scientific">Vigna unguiculata</name>
    <name type="common">Cowpea</name>
    <dbReference type="NCBI Taxonomy" id="3917"/>
    <lineage>
        <taxon>Eukaryota</taxon>
        <taxon>Viridiplantae</taxon>
        <taxon>Streptophyta</taxon>
        <taxon>Embryophyta</taxon>
        <taxon>Tracheophyta</taxon>
        <taxon>Spermatophyta</taxon>
        <taxon>Magnoliopsida</taxon>
        <taxon>eudicotyledons</taxon>
        <taxon>Gunneridae</taxon>
        <taxon>Pentapetalae</taxon>
        <taxon>rosids</taxon>
        <taxon>fabids</taxon>
        <taxon>Fabales</taxon>
        <taxon>Fabaceae</taxon>
        <taxon>Papilionoideae</taxon>
        <taxon>50 kb inversion clade</taxon>
        <taxon>NPAAA clade</taxon>
        <taxon>indigoferoid/millettioid clade</taxon>
        <taxon>Phaseoleae</taxon>
        <taxon>Vigna</taxon>
    </lineage>
</organism>